<dbReference type="InterPro" id="IPR036615">
    <property type="entry name" value="Mur_ligase_C_dom_sf"/>
</dbReference>
<dbReference type="RefSeq" id="WP_198536847.1">
    <property type="nucleotide sequence ID" value="NZ_JHDU01000014.1"/>
</dbReference>
<evidence type="ECO:0000256" key="3">
    <source>
        <dbReference type="ARBA" id="ARBA00022840"/>
    </source>
</evidence>
<dbReference type="InterPro" id="IPR004101">
    <property type="entry name" value="Mur_ligase_C"/>
</dbReference>
<feature type="domain" description="Mur ligase C-terminal" evidence="4">
    <location>
        <begin position="19"/>
        <end position="108"/>
    </location>
</feature>
<dbReference type="Pfam" id="PF02875">
    <property type="entry name" value="Mur_ligase_C"/>
    <property type="match status" value="1"/>
</dbReference>
<evidence type="ECO:0000256" key="2">
    <source>
        <dbReference type="ARBA" id="ARBA00022741"/>
    </source>
</evidence>
<protein>
    <submittedName>
        <fullName evidence="5">UDP-N-acetylmuramoylalanyl-D-glutamate--2, 6-diaminopimelate ligase</fullName>
    </submittedName>
</protein>
<dbReference type="PANTHER" id="PTHR43024">
    <property type="entry name" value="UDP-N-ACETYLMURAMOYL-TRIPEPTIDE--D-ALANYL-D-ALANINE LIGASE"/>
    <property type="match status" value="1"/>
</dbReference>
<reference evidence="5 6" key="1">
    <citation type="submission" date="2014-03" db="EMBL/GenBank/DDBJ databases">
        <title>Genome Sequence of Streptomyces wadayamensis A23 strain, an endophytic actinobacteria from Citrus reticulata.</title>
        <authorList>
            <person name="de Oliveira L.G."/>
            <person name="Tormet G.D."/>
            <person name="Marcon J."/>
            <person name="Samborsky M."/>
            <person name="Araujo W.L."/>
            <person name="de Azevedo J.L."/>
        </authorList>
    </citation>
    <scope>NUCLEOTIDE SEQUENCE [LARGE SCALE GENOMIC DNA]</scope>
    <source>
        <strain evidence="5 6">A23</strain>
    </source>
</reference>
<evidence type="ECO:0000256" key="1">
    <source>
        <dbReference type="ARBA" id="ARBA00022598"/>
    </source>
</evidence>
<gene>
    <name evidence="5" type="ORF">DC60_08530</name>
</gene>
<keyword evidence="3" id="KW-0067">ATP-binding</keyword>
<evidence type="ECO:0000313" key="6">
    <source>
        <dbReference type="Proteomes" id="UP000027443"/>
    </source>
</evidence>
<dbReference type="Gene3D" id="3.90.190.20">
    <property type="entry name" value="Mur ligase, C-terminal domain"/>
    <property type="match status" value="1"/>
</dbReference>
<name>A0ABR4SAE8_9ACTN</name>
<dbReference type="SUPFAM" id="SSF53244">
    <property type="entry name" value="MurD-like peptide ligases, peptide-binding domain"/>
    <property type="match status" value="1"/>
</dbReference>
<organism evidence="5 6">
    <name type="scientific">Streptomyces wadayamensis</name>
    <dbReference type="NCBI Taxonomy" id="141454"/>
    <lineage>
        <taxon>Bacteria</taxon>
        <taxon>Bacillati</taxon>
        <taxon>Actinomycetota</taxon>
        <taxon>Actinomycetes</taxon>
        <taxon>Kitasatosporales</taxon>
        <taxon>Streptomycetaceae</taxon>
        <taxon>Streptomyces</taxon>
    </lineage>
</organism>
<evidence type="ECO:0000313" key="5">
    <source>
        <dbReference type="EMBL" id="KDR62627.1"/>
    </source>
</evidence>
<keyword evidence="1 5" id="KW-0436">Ligase</keyword>
<dbReference type="Proteomes" id="UP000027443">
    <property type="component" value="Unassembled WGS sequence"/>
</dbReference>
<dbReference type="EMBL" id="JHDU01000014">
    <property type="protein sequence ID" value="KDR62627.1"/>
    <property type="molecule type" value="Genomic_DNA"/>
</dbReference>
<comment type="caution">
    <text evidence="5">The sequence shown here is derived from an EMBL/GenBank/DDBJ whole genome shotgun (WGS) entry which is preliminary data.</text>
</comment>
<dbReference type="GO" id="GO:0016874">
    <property type="term" value="F:ligase activity"/>
    <property type="evidence" value="ECO:0007669"/>
    <property type="project" value="UniProtKB-KW"/>
</dbReference>
<accession>A0ABR4SAE8</accession>
<keyword evidence="2" id="KW-0547">Nucleotide-binding</keyword>
<dbReference type="InterPro" id="IPR051046">
    <property type="entry name" value="MurCDEF_CellWall_CoF430Synth"/>
</dbReference>
<keyword evidence="6" id="KW-1185">Reference proteome</keyword>
<sequence>MTEQLAPQEDEPQGDEAVPGIRRIAVLGEMLELGDDAVQAHRDVGQKCGELGIDIVLCVGGDMMKQTALYAAHHGVETVALVADNETAATYLEKILKPGDKVLLKASRGGMLWQIAQRLHGQPVTGW</sequence>
<evidence type="ECO:0000259" key="4">
    <source>
        <dbReference type="Pfam" id="PF02875"/>
    </source>
</evidence>
<proteinExistence type="predicted"/>
<dbReference type="PANTHER" id="PTHR43024:SF1">
    <property type="entry name" value="UDP-N-ACETYLMURAMOYL-TRIPEPTIDE--D-ALANYL-D-ALANINE LIGASE"/>
    <property type="match status" value="1"/>
</dbReference>